<feature type="compositionally biased region" description="Basic and acidic residues" evidence="1">
    <location>
        <begin position="274"/>
        <end position="284"/>
    </location>
</feature>
<dbReference type="InterPro" id="IPR018490">
    <property type="entry name" value="cNMP-bd_dom_sf"/>
</dbReference>
<comment type="caution">
    <text evidence="3">The sequence shown here is derived from an EMBL/GenBank/DDBJ whole genome shotgun (WGS) entry which is preliminary data.</text>
</comment>
<evidence type="ECO:0000259" key="2">
    <source>
        <dbReference type="PROSITE" id="PS50042"/>
    </source>
</evidence>
<evidence type="ECO:0000313" key="4">
    <source>
        <dbReference type="Proteomes" id="UP001189429"/>
    </source>
</evidence>
<dbReference type="InterPro" id="IPR000595">
    <property type="entry name" value="cNMP-bd_dom"/>
</dbReference>
<feature type="region of interest" description="Disordered" evidence="1">
    <location>
        <begin position="1"/>
        <end position="74"/>
    </location>
</feature>
<feature type="region of interest" description="Disordered" evidence="1">
    <location>
        <begin position="338"/>
        <end position="376"/>
    </location>
</feature>
<dbReference type="Gene3D" id="2.60.120.10">
    <property type="entry name" value="Jelly Rolls"/>
    <property type="match status" value="1"/>
</dbReference>
<feature type="domain" description="Cyclic nucleotide-binding" evidence="2">
    <location>
        <begin position="85"/>
        <end position="131"/>
    </location>
</feature>
<dbReference type="SUPFAM" id="SSF51206">
    <property type="entry name" value="cAMP-binding domain-like"/>
    <property type="match status" value="1"/>
</dbReference>
<feature type="compositionally biased region" description="Basic residues" evidence="1">
    <location>
        <begin position="171"/>
        <end position="184"/>
    </location>
</feature>
<keyword evidence="4" id="KW-1185">Reference proteome</keyword>
<feature type="region of interest" description="Disordered" evidence="1">
    <location>
        <begin position="157"/>
        <end position="197"/>
    </location>
</feature>
<feature type="region of interest" description="Disordered" evidence="1">
    <location>
        <begin position="270"/>
        <end position="289"/>
    </location>
</feature>
<dbReference type="Proteomes" id="UP001189429">
    <property type="component" value="Unassembled WGS sequence"/>
</dbReference>
<organism evidence="3 4">
    <name type="scientific">Prorocentrum cordatum</name>
    <dbReference type="NCBI Taxonomy" id="2364126"/>
    <lineage>
        <taxon>Eukaryota</taxon>
        <taxon>Sar</taxon>
        <taxon>Alveolata</taxon>
        <taxon>Dinophyceae</taxon>
        <taxon>Prorocentrales</taxon>
        <taxon>Prorocentraceae</taxon>
        <taxon>Prorocentrum</taxon>
    </lineage>
</organism>
<accession>A0ABN9RWT2</accession>
<gene>
    <name evidence="3" type="ORF">PCOR1329_LOCUS24395</name>
</gene>
<feature type="non-terminal residue" evidence="3">
    <location>
        <position position="422"/>
    </location>
</feature>
<dbReference type="InterPro" id="IPR014710">
    <property type="entry name" value="RmlC-like_jellyroll"/>
</dbReference>
<proteinExistence type="predicted"/>
<name>A0ABN9RWT2_9DINO</name>
<sequence length="422" mass="46697">QLGRGRGNSPRGPEPLRRTSGAACRTPPPERRLRARRRHLERSVTLENSDAANDCESHLSRHTRQRGKGRPTHEKIEHAIEQDSICANLEQAERAQIIESMKYLTFEDGDLIVMQGKPGNTFFAIHEGKARPRGGEGDQHPVGGQRLRGPRARLRVPAHGDAARQREVRRVGRPRRRLPRRAAKARQEEARREPEVHRLHAHVRRAAAPAEGPPGRPLLHQSLRGREAGAAGGRQRRGHLLREARLAVLPLARARGPRQPAAGARGLLRGAGARGEHQAGRNRGDSGALRTVRHQRGGAQGGAGGRCGAQVAAGVHHERLQKLAGILPLLFHAAPGHDRGDRVQGLRPRQPHRQRPALRGGDKRRGHWRRPVRRAARPRRLVRGRLLRLEARRRAAEHAPAAAVRVLRVRRHGRRGVGDAAG</sequence>
<feature type="compositionally biased region" description="Basic and acidic residues" evidence="1">
    <location>
        <begin position="185"/>
        <end position="197"/>
    </location>
</feature>
<dbReference type="PROSITE" id="PS50042">
    <property type="entry name" value="CNMP_BINDING_3"/>
    <property type="match status" value="1"/>
</dbReference>
<protein>
    <recommendedName>
        <fullName evidence="2">Cyclic nucleotide-binding domain-containing protein</fullName>
    </recommendedName>
</protein>
<evidence type="ECO:0000313" key="3">
    <source>
        <dbReference type="EMBL" id="CAK0823819.1"/>
    </source>
</evidence>
<evidence type="ECO:0000256" key="1">
    <source>
        <dbReference type="SAM" id="MobiDB-lite"/>
    </source>
</evidence>
<feature type="compositionally biased region" description="Basic residues" evidence="1">
    <location>
        <begin position="60"/>
        <end position="70"/>
    </location>
</feature>
<feature type="non-terminal residue" evidence="3">
    <location>
        <position position="1"/>
    </location>
</feature>
<dbReference type="EMBL" id="CAUYUJ010008392">
    <property type="protein sequence ID" value="CAK0823819.1"/>
    <property type="molecule type" value="Genomic_DNA"/>
</dbReference>
<feature type="compositionally biased region" description="Basic and acidic residues" evidence="1">
    <location>
        <begin position="161"/>
        <end position="170"/>
    </location>
</feature>
<feature type="compositionally biased region" description="Basic residues" evidence="1">
    <location>
        <begin position="349"/>
        <end position="376"/>
    </location>
</feature>
<reference evidence="3" key="1">
    <citation type="submission" date="2023-10" db="EMBL/GenBank/DDBJ databases">
        <authorList>
            <person name="Chen Y."/>
            <person name="Shah S."/>
            <person name="Dougan E. K."/>
            <person name="Thang M."/>
            <person name="Chan C."/>
        </authorList>
    </citation>
    <scope>NUCLEOTIDE SEQUENCE [LARGE SCALE GENOMIC DNA]</scope>
</reference>